<dbReference type="InterPro" id="IPR011010">
    <property type="entry name" value="DNA_brk_join_enz"/>
</dbReference>
<feature type="coiled-coil region" evidence="2">
    <location>
        <begin position="384"/>
        <end position="411"/>
    </location>
</feature>
<organism evidence="3 4">
    <name type="scientific">Gemmatimonas groenlandica</name>
    <dbReference type="NCBI Taxonomy" id="2732249"/>
    <lineage>
        <taxon>Bacteria</taxon>
        <taxon>Pseudomonadati</taxon>
        <taxon>Gemmatimonadota</taxon>
        <taxon>Gemmatimonadia</taxon>
        <taxon>Gemmatimonadales</taxon>
        <taxon>Gemmatimonadaceae</taxon>
        <taxon>Gemmatimonas</taxon>
    </lineage>
</organism>
<gene>
    <name evidence="3" type="ORF">HKW67_06810</name>
</gene>
<keyword evidence="2" id="KW-0175">Coiled coil</keyword>
<evidence type="ECO:0000256" key="2">
    <source>
        <dbReference type="SAM" id="Coils"/>
    </source>
</evidence>
<dbReference type="EMBL" id="CP053085">
    <property type="protein sequence ID" value="QJR35233.1"/>
    <property type="molecule type" value="Genomic_DNA"/>
</dbReference>
<dbReference type="Gene3D" id="1.10.443.10">
    <property type="entry name" value="Intergrase catalytic core"/>
    <property type="match status" value="1"/>
</dbReference>
<sequence length="418" mass="47726">MIDDRIRIRVGIVRGIDFGRIDVRTGVTDRDVLDQIYTFVSERIKAEDDVTLRQIRDHGKQGLVRAFNEAITGTKNSRPLGSSEPLADALKRWIESHPVDRNRKPLAATTVESYRQAVVALLKLADSGATVYALPDVLNRYLIECEKRQMNLVFRRARTMCRSFARSAGDEWLLSKLQAAPNMDAERKRERRTLDPKEVQAIMAKMREQGNGHFSQHVWNLACTAMRPKEYAQLDMHTPVVYEWHDDAIRVLKGKNPRAKRFIPRLDGVGPAPNVLCKRTAKMGRVTPEKAGTQKYYSLSTIAKAFKLACGEEDYEIYDLRASTQKWWEWAGISSRASILFAGHTRSTSVNYKTNGPHKRDWQRDLDDANEKMRAWFITEGINITDWDGEVARLEESIAALTKDLQHARKMLLQSAAL</sequence>
<dbReference type="SUPFAM" id="SSF56349">
    <property type="entry name" value="DNA breaking-rejoining enzymes"/>
    <property type="match status" value="1"/>
</dbReference>
<accession>A0A6M4IKG7</accession>
<keyword evidence="1" id="KW-0233">DNA recombination</keyword>
<evidence type="ECO:0000313" key="3">
    <source>
        <dbReference type="EMBL" id="QJR35233.1"/>
    </source>
</evidence>
<evidence type="ECO:0000313" key="4">
    <source>
        <dbReference type="Proteomes" id="UP000500938"/>
    </source>
</evidence>
<dbReference type="InterPro" id="IPR013762">
    <property type="entry name" value="Integrase-like_cat_sf"/>
</dbReference>
<protein>
    <submittedName>
        <fullName evidence="3">Uncharacterized protein</fullName>
    </submittedName>
</protein>
<name>A0A6M4IKG7_9BACT</name>
<reference evidence="3 4" key="1">
    <citation type="submission" date="2020-05" db="EMBL/GenBank/DDBJ databases">
        <title>Complete genome sequence of Gemmatimonas greenlandica TET16.</title>
        <authorList>
            <person name="Zeng Y."/>
        </authorList>
    </citation>
    <scope>NUCLEOTIDE SEQUENCE [LARGE SCALE GENOMIC DNA]</scope>
    <source>
        <strain evidence="3 4">TET16</strain>
    </source>
</reference>
<evidence type="ECO:0000256" key="1">
    <source>
        <dbReference type="ARBA" id="ARBA00023172"/>
    </source>
</evidence>
<keyword evidence="4" id="KW-1185">Reference proteome</keyword>
<dbReference type="Proteomes" id="UP000500938">
    <property type="component" value="Chromosome"/>
</dbReference>
<dbReference type="RefSeq" id="WP_171224663.1">
    <property type="nucleotide sequence ID" value="NZ_CP053085.1"/>
</dbReference>
<dbReference type="GO" id="GO:0015074">
    <property type="term" value="P:DNA integration"/>
    <property type="evidence" value="ECO:0007669"/>
    <property type="project" value="InterPro"/>
</dbReference>
<proteinExistence type="predicted"/>
<dbReference type="AlphaFoldDB" id="A0A6M4IKG7"/>
<dbReference type="GO" id="GO:0006310">
    <property type="term" value="P:DNA recombination"/>
    <property type="evidence" value="ECO:0007669"/>
    <property type="project" value="UniProtKB-KW"/>
</dbReference>
<dbReference type="KEGG" id="ggr:HKW67_06810"/>
<dbReference type="GO" id="GO:0003677">
    <property type="term" value="F:DNA binding"/>
    <property type="evidence" value="ECO:0007669"/>
    <property type="project" value="InterPro"/>
</dbReference>